<feature type="compositionally biased region" description="Basic and acidic residues" evidence="10">
    <location>
        <begin position="531"/>
        <end position="551"/>
    </location>
</feature>
<sequence>MYHSVKSARVMTKGRATTPAMEIQTECSAFFEDTEVYSLSSEFEESDEDTFEDEFSDEKMDENQPSPWKDTPWHCDAKCQQSFNTLKECLTSQPVLHLFKEGLPCQLFCYASLQGISGILKQQRPDGTLHPVQYYSRALRPHEKNYTITELECLAIIDSVEKFRIYLTGVKFTIFIDHHALQWLKTIKNPSGRLFRWSLKLSAYEYDVRYLKGKMQFEADLLSRNPLCGFLTADQIREHQPLRPPFPFVETNIEGLHIIKRKGVTKIVVPSSLQHNLINQSKGSLKKKSTETNLPLQPLPPLQASMDRYLKAVRPLVTPEQFNRTKEVDIFACPREARCIYIGQESNKVRVSIVIDLLMFCGTRSSNIEHHNMAQPAGSSNSTIESLIRTMAKQQRLMMDLLFENKNEMVDEEDFYEQNEMVDEEEVEEKSVVEVEESQKAQVEKNESLIRTMAKQQRLMMDLLFEVKNEMVDEEDFYEQNEMVDEEDFYEQNEMVDEEDFYEQNEMVDEEDFYEQNEMVDEEEDEEEVEEKSVVEVEESQKAQVDKKSVLDTESSEPLAKEVDVIADSGMEPKDSTEPDNGAEGKEIVEYDDSKVEEKIDAEQGTDSKVEEKITDSKDVKNESELENNLSTDSGFEVGKPASIGHLYDMIPKWTNPMLFVGNEDEPSVFYQHVFKHDRSMMWCNQTREALKRLDLNEIHSHDINGVDFSKDAAKRDFAIIKNPVHFERLQLLRDVEVEGLINGVKISNQDLYLGDYLTVHGDLIVARLVIDGEVNGVNLDDVVRTKGSQAITGPADFSDSIGVSGTLHVQNVYTGTVNQVNLEELFFNKLTYSTRQVVPGHKIIHGTVSLSPGADLDTYAINEVSPRSLFEDTLPLNEPIVIYENVTFLDGVSIDNIWHGTNYHLWELSDDFILYNGSQEIYGDIDLVNVLNVKDLEVHSNINSFNLDDLATDLVKTNEISEANGLVEFEYAILNGDMDVHGTVQDVNLDTVVKTSDMRVRLSNKIFTDITVSKEPTKESGTGEKEPKPGTGVEAPPKELSLSTPWNNRITITEWLEDNCIPYTVEPL</sequence>
<dbReference type="SUPFAM" id="SSF56672">
    <property type="entry name" value="DNA/RNA polymerases"/>
    <property type="match status" value="1"/>
</dbReference>
<feature type="region of interest" description="Disordered" evidence="10">
    <location>
        <begin position="1014"/>
        <end position="1045"/>
    </location>
</feature>
<feature type="region of interest" description="Disordered" evidence="10">
    <location>
        <begin position="518"/>
        <end position="634"/>
    </location>
</feature>
<evidence type="ECO:0000256" key="6">
    <source>
        <dbReference type="ARBA" id="ARBA00022801"/>
    </source>
</evidence>
<evidence type="ECO:0000256" key="5">
    <source>
        <dbReference type="ARBA" id="ARBA00022759"/>
    </source>
</evidence>
<dbReference type="Pfam" id="PF17917">
    <property type="entry name" value="RT_RNaseH"/>
    <property type="match status" value="1"/>
</dbReference>
<dbReference type="EMBL" id="CP092877">
    <property type="protein sequence ID" value="UYV77457.1"/>
    <property type="molecule type" value="Genomic_DNA"/>
</dbReference>
<feature type="compositionally biased region" description="Acidic residues" evidence="10">
    <location>
        <begin position="42"/>
        <end position="56"/>
    </location>
</feature>
<gene>
    <name evidence="12" type="ORF">LAZ67_15001075</name>
</gene>
<feature type="domain" description="Reverse transcriptase RNase H-like" evidence="11">
    <location>
        <begin position="104"/>
        <end position="204"/>
    </location>
</feature>
<name>A0ABY6L8H9_9ARAC</name>
<evidence type="ECO:0000256" key="10">
    <source>
        <dbReference type="SAM" id="MobiDB-lite"/>
    </source>
</evidence>
<evidence type="ECO:0000256" key="9">
    <source>
        <dbReference type="ARBA" id="ARBA00048999"/>
    </source>
</evidence>
<keyword evidence="6" id="KW-0378">Hydrolase</keyword>
<accession>A0ABY6L8H9</accession>
<dbReference type="Proteomes" id="UP001235939">
    <property type="component" value="Chromosome 15"/>
</dbReference>
<evidence type="ECO:0000256" key="1">
    <source>
        <dbReference type="ARBA" id="ARBA00005005"/>
    </source>
</evidence>
<feature type="compositionally biased region" description="Basic and acidic residues" evidence="10">
    <location>
        <begin position="1016"/>
        <end position="1029"/>
    </location>
</feature>
<dbReference type="InterPro" id="IPR041373">
    <property type="entry name" value="RT_RNaseH"/>
</dbReference>
<keyword evidence="3" id="KW-0548">Nucleotidyltransferase</keyword>
<evidence type="ECO:0000313" key="13">
    <source>
        <dbReference type="Proteomes" id="UP001235939"/>
    </source>
</evidence>
<evidence type="ECO:0000313" key="12">
    <source>
        <dbReference type="EMBL" id="UYV77457.1"/>
    </source>
</evidence>
<comment type="pathway">
    <text evidence="1">Lipid metabolism; fatty acid beta-oxidation.</text>
</comment>
<proteinExistence type="predicted"/>
<evidence type="ECO:0000256" key="7">
    <source>
        <dbReference type="ARBA" id="ARBA00022918"/>
    </source>
</evidence>
<dbReference type="SUPFAM" id="SSF52777">
    <property type="entry name" value="CoA-dependent acyltransferases"/>
    <property type="match status" value="1"/>
</dbReference>
<keyword evidence="13" id="KW-1185">Reference proteome</keyword>
<evidence type="ECO:0000256" key="3">
    <source>
        <dbReference type="ARBA" id="ARBA00022695"/>
    </source>
</evidence>
<keyword evidence="7" id="KW-0695">RNA-directed DNA polymerase</keyword>
<feature type="compositionally biased region" description="Acidic residues" evidence="10">
    <location>
        <begin position="518"/>
        <end position="530"/>
    </location>
</feature>
<organism evidence="12 13">
    <name type="scientific">Cordylochernes scorpioides</name>
    <dbReference type="NCBI Taxonomy" id="51811"/>
    <lineage>
        <taxon>Eukaryota</taxon>
        <taxon>Metazoa</taxon>
        <taxon>Ecdysozoa</taxon>
        <taxon>Arthropoda</taxon>
        <taxon>Chelicerata</taxon>
        <taxon>Arachnida</taxon>
        <taxon>Pseudoscorpiones</taxon>
        <taxon>Cheliferoidea</taxon>
        <taxon>Chernetidae</taxon>
        <taxon>Cordylochernes</taxon>
    </lineage>
</organism>
<dbReference type="PROSITE" id="PS00439">
    <property type="entry name" value="ACYLTRANSF_C_1"/>
    <property type="match status" value="1"/>
</dbReference>
<dbReference type="PANTHER" id="PTHR37984">
    <property type="entry name" value="PROTEIN CBG26694"/>
    <property type="match status" value="1"/>
</dbReference>
<dbReference type="Gene3D" id="1.10.275.20">
    <property type="entry name" value="Choline/Carnitine o-acyltransferase"/>
    <property type="match status" value="1"/>
</dbReference>
<keyword evidence="2" id="KW-0808">Transferase</keyword>
<reference evidence="12 13" key="1">
    <citation type="submission" date="2022-01" db="EMBL/GenBank/DDBJ databases">
        <title>A chromosomal length assembly of Cordylochernes scorpioides.</title>
        <authorList>
            <person name="Zeh D."/>
            <person name="Zeh J."/>
        </authorList>
    </citation>
    <scope>NUCLEOTIDE SEQUENCE [LARGE SCALE GENOMIC DNA]</scope>
    <source>
        <strain evidence="12">IN4F17</strain>
        <tissue evidence="12">Whole Body</tissue>
    </source>
</reference>
<feature type="region of interest" description="Disordered" evidence="10">
    <location>
        <begin position="42"/>
        <end position="69"/>
    </location>
</feature>
<dbReference type="InterPro" id="IPR042572">
    <property type="entry name" value="Carn_acyl_trans_N"/>
</dbReference>
<dbReference type="InterPro" id="IPR050951">
    <property type="entry name" value="Retrovirus_Pol_polyprotein"/>
</dbReference>
<dbReference type="PANTHER" id="PTHR37984:SF5">
    <property type="entry name" value="PROTEIN NYNRIN-LIKE"/>
    <property type="match status" value="1"/>
</dbReference>
<protein>
    <recommendedName>
        <fullName evidence="11">Reverse transcriptase RNase H-like domain-containing protein</fullName>
    </recommendedName>
</protein>
<keyword evidence="8" id="KW-0012">Acyltransferase</keyword>
<evidence type="ECO:0000259" key="11">
    <source>
        <dbReference type="Pfam" id="PF17917"/>
    </source>
</evidence>
<dbReference type="InterPro" id="IPR000542">
    <property type="entry name" value="Carn_acyl_trans"/>
</dbReference>
<comment type="catalytic activity">
    <reaction evidence="9">
        <text>4,8-dimethylnonanoyl-CoA + (R)-carnitine = O-4,8-dimethylnonanoyl-(R)-carnitine + CoA</text>
        <dbReference type="Rhea" id="RHEA:44860"/>
        <dbReference type="ChEBI" id="CHEBI:16347"/>
        <dbReference type="ChEBI" id="CHEBI:57287"/>
        <dbReference type="ChEBI" id="CHEBI:77061"/>
        <dbReference type="ChEBI" id="CHEBI:84654"/>
    </reaction>
</comment>
<dbReference type="CDD" id="cd09274">
    <property type="entry name" value="RNase_HI_RT_Ty3"/>
    <property type="match status" value="1"/>
</dbReference>
<keyword evidence="5" id="KW-0255">Endonuclease</keyword>
<dbReference type="InterPro" id="IPR043502">
    <property type="entry name" value="DNA/RNA_pol_sf"/>
</dbReference>
<evidence type="ECO:0000256" key="2">
    <source>
        <dbReference type="ARBA" id="ARBA00022679"/>
    </source>
</evidence>
<keyword evidence="4" id="KW-0540">Nuclease</keyword>
<feature type="compositionally biased region" description="Basic and acidic residues" evidence="10">
    <location>
        <begin position="571"/>
        <end position="624"/>
    </location>
</feature>
<evidence type="ECO:0000256" key="4">
    <source>
        <dbReference type="ARBA" id="ARBA00022722"/>
    </source>
</evidence>
<evidence type="ECO:0000256" key="8">
    <source>
        <dbReference type="ARBA" id="ARBA00023315"/>
    </source>
</evidence>